<gene>
    <name evidence="1" type="ORF">ENN26_07040</name>
</gene>
<proteinExistence type="predicted"/>
<dbReference type="EMBL" id="DSAY01000124">
    <property type="protein sequence ID" value="HDP15508.1"/>
    <property type="molecule type" value="Genomic_DNA"/>
</dbReference>
<comment type="caution">
    <text evidence="1">The sequence shown here is derived from an EMBL/GenBank/DDBJ whole genome shotgun (WGS) entry which is preliminary data.</text>
</comment>
<sequence length="269" mass="29801">MKAFVFDVEFTWGFQARVAGLSKSPPSYIFPPPTTVIGALAESIARRLRRGEMDGAELMREISKSLLSISFKSINAIPSSFMSIYRSYAIGSRGGTSYPTVKDVEVYRSFDAPAKGSTIMGTLDDEPPRVRYFLALRDNSLVTSEDIWSIKRLGSKESLVAVVKVFEASVTTSGKKGKVCSAFPIVEGIEIKSNAYLTLTEHYVNPYSFSASPAEVFVTKPNEVVPYAVFVPIVIDKEPCCEVEIKTDKYTLYSFRYDEKEEEVVGIAV</sequence>
<protein>
    <recommendedName>
        <fullName evidence="2">Type I-A CRISPR-associated protein Cas5</fullName>
    </recommendedName>
</protein>
<organism evidence="1">
    <name type="scientific">Thermofilum adornatum</name>
    <dbReference type="NCBI Taxonomy" id="1365176"/>
    <lineage>
        <taxon>Archaea</taxon>
        <taxon>Thermoproteota</taxon>
        <taxon>Thermoprotei</taxon>
        <taxon>Thermofilales</taxon>
        <taxon>Thermofilaceae</taxon>
        <taxon>Thermofilum</taxon>
    </lineage>
</organism>
<name>A0A7C1GCX0_9CREN</name>
<dbReference type="AlphaFoldDB" id="A0A7C1GCX0"/>
<dbReference type="Gene3D" id="3.30.70.3120">
    <property type="match status" value="1"/>
</dbReference>
<accession>A0A7C1GCX0</accession>
<reference evidence="1" key="1">
    <citation type="journal article" date="2020" name="mSystems">
        <title>Genome- and Community-Level Interaction Insights into Carbon Utilization and Element Cycling Functions of Hydrothermarchaeota in Hydrothermal Sediment.</title>
        <authorList>
            <person name="Zhou Z."/>
            <person name="Liu Y."/>
            <person name="Xu W."/>
            <person name="Pan J."/>
            <person name="Luo Z.H."/>
            <person name="Li M."/>
        </authorList>
    </citation>
    <scope>NUCLEOTIDE SEQUENCE [LARGE SCALE GENOMIC DNA]</scope>
    <source>
        <strain evidence="1">SpSt-116</strain>
    </source>
</reference>
<evidence type="ECO:0000313" key="1">
    <source>
        <dbReference type="EMBL" id="HDP15508.1"/>
    </source>
</evidence>
<dbReference type="InterPro" id="IPR053725">
    <property type="entry name" value="CRISPR_Cas5_sf"/>
</dbReference>
<evidence type="ECO:0008006" key="2">
    <source>
        <dbReference type="Google" id="ProtNLM"/>
    </source>
</evidence>